<evidence type="ECO:0000256" key="2">
    <source>
        <dbReference type="ARBA" id="ARBA00022475"/>
    </source>
</evidence>
<keyword evidence="10" id="KW-1185">Reference proteome</keyword>
<keyword evidence="3" id="KW-0328">Glycosyltransferase</keyword>
<keyword evidence="5 8" id="KW-0812">Transmembrane</keyword>
<feature type="transmembrane region" description="Helical" evidence="8">
    <location>
        <begin position="99"/>
        <end position="118"/>
    </location>
</feature>
<keyword evidence="2" id="KW-1003">Cell membrane</keyword>
<protein>
    <submittedName>
        <fullName evidence="9">Uncharacterized protein</fullName>
    </submittedName>
</protein>
<feature type="transmembrane region" description="Helical" evidence="8">
    <location>
        <begin position="436"/>
        <end position="457"/>
    </location>
</feature>
<dbReference type="PANTHER" id="PTHR33908">
    <property type="entry name" value="MANNOSYLTRANSFERASE YKCB-RELATED"/>
    <property type="match status" value="1"/>
</dbReference>
<dbReference type="GO" id="GO:0005886">
    <property type="term" value="C:plasma membrane"/>
    <property type="evidence" value="ECO:0007669"/>
    <property type="project" value="UniProtKB-SubCell"/>
</dbReference>
<comment type="subcellular location">
    <subcellularLocation>
        <location evidence="1">Cell membrane</location>
        <topology evidence="1">Multi-pass membrane protein</topology>
    </subcellularLocation>
</comment>
<evidence type="ECO:0000313" key="10">
    <source>
        <dbReference type="Proteomes" id="UP000486602"/>
    </source>
</evidence>
<evidence type="ECO:0000256" key="8">
    <source>
        <dbReference type="SAM" id="Phobius"/>
    </source>
</evidence>
<proteinExistence type="predicted"/>
<keyword evidence="7 8" id="KW-0472">Membrane</keyword>
<feature type="transmembrane region" description="Helical" evidence="8">
    <location>
        <begin position="372"/>
        <end position="397"/>
    </location>
</feature>
<keyword evidence="6 8" id="KW-1133">Transmembrane helix</keyword>
<evidence type="ECO:0000256" key="3">
    <source>
        <dbReference type="ARBA" id="ARBA00022676"/>
    </source>
</evidence>
<feature type="transmembrane region" description="Helical" evidence="8">
    <location>
        <begin position="409"/>
        <end position="429"/>
    </location>
</feature>
<dbReference type="GO" id="GO:0016763">
    <property type="term" value="F:pentosyltransferase activity"/>
    <property type="evidence" value="ECO:0007669"/>
    <property type="project" value="TreeGrafter"/>
</dbReference>
<feature type="transmembrane region" description="Helical" evidence="8">
    <location>
        <begin position="179"/>
        <end position="207"/>
    </location>
</feature>
<reference evidence="9 10" key="1">
    <citation type="submission" date="2020-02" db="EMBL/GenBank/DDBJ databases">
        <title>Out from the shadows clarifying the taxonomy of the family Cryomorphaceae and related taxa by utilizing the GTDB taxonomic framework.</title>
        <authorList>
            <person name="Bowman J.P."/>
        </authorList>
    </citation>
    <scope>NUCLEOTIDE SEQUENCE [LARGE SCALE GENOMIC DNA]</scope>
    <source>
        <strain evidence="9 10">QSSC 1-22</strain>
    </source>
</reference>
<feature type="transmembrane region" description="Helical" evidence="8">
    <location>
        <begin position="463"/>
        <end position="483"/>
    </location>
</feature>
<sequence>MNKQRILSLVLFMLALFIAGIAHFVNHHYLAGLQSDLLREQTTVLTFDDASYLAPAENFIAGKGWKSNAAGTASIATRSPGYGLIYAGFRLILSKHQSLIALVVVHFLLFGIAVALIPHIGAFLSLNYRLSYALAFGVALLPVFSGFLSYTLTEAVTPSLVLIILYGLFRCYRCTVLKLLPIALLLGFLILVRPPMIIWVFTVLILAAAHFREMRFKNLLFLAGLSLLPIIIWQVSISTKTNELQGLHPIYQNDNNDLYRPLHRDIWNFHKSWGQSGQAFNATVNQLWADAVHSHDPHKSISNILKATDMDVINLIGKDRLRNAYLTYFGILKRQVPYAKASLPIDGVRDEEINLGATFSQFRSSYIREHWFYSNIFVPLKVYLSLGAHSNLSLYIFQKSWRGNIFMEMLRYFSFFIHFGIFVCFPFALLLTRKSVLWLSVSIPVLIYLGYICIIQRGVEERYTLPVLIPMLLVVAGAAQKLFMYLKMNRRNQGTTQT</sequence>
<gene>
    <name evidence="9" type="ORF">G3O08_16615</name>
</gene>
<evidence type="ECO:0000256" key="7">
    <source>
        <dbReference type="ARBA" id="ARBA00023136"/>
    </source>
</evidence>
<organism evidence="9 10">
    <name type="scientific">Cryomorpha ignava</name>
    <dbReference type="NCBI Taxonomy" id="101383"/>
    <lineage>
        <taxon>Bacteria</taxon>
        <taxon>Pseudomonadati</taxon>
        <taxon>Bacteroidota</taxon>
        <taxon>Flavobacteriia</taxon>
        <taxon>Flavobacteriales</taxon>
        <taxon>Cryomorphaceae</taxon>
        <taxon>Cryomorpha</taxon>
    </lineage>
</organism>
<evidence type="ECO:0000256" key="6">
    <source>
        <dbReference type="ARBA" id="ARBA00022989"/>
    </source>
</evidence>
<dbReference type="InterPro" id="IPR050297">
    <property type="entry name" value="LipidA_mod_glycosyltrf_83"/>
</dbReference>
<dbReference type="GO" id="GO:0009103">
    <property type="term" value="P:lipopolysaccharide biosynthetic process"/>
    <property type="evidence" value="ECO:0007669"/>
    <property type="project" value="UniProtKB-ARBA"/>
</dbReference>
<feature type="transmembrane region" description="Helical" evidence="8">
    <location>
        <begin position="155"/>
        <end position="172"/>
    </location>
</feature>
<dbReference type="RefSeq" id="WP_163286583.1">
    <property type="nucleotide sequence ID" value="NZ_JAAGVY010000041.1"/>
</dbReference>
<keyword evidence="4" id="KW-0808">Transferase</keyword>
<name>A0A7K3WWW7_9FLAO</name>
<evidence type="ECO:0000313" key="9">
    <source>
        <dbReference type="EMBL" id="NEN25125.1"/>
    </source>
</evidence>
<dbReference type="AlphaFoldDB" id="A0A7K3WWW7"/>
<feature type="transmembrane region" description="Helical" evidence="8">
    <location>
        <begin position="219"/>
        <end position="237"/>
    </location>
</feature>
<comment type="caution">
    <text evidence="9">The sequence shown here is derived from an EMBL/GenBank/DDBJ whole genome shotgun (WGS) entry which is preliminary data.</text>
</comment>
<evidence type="ECO:0000256" key="5">
    <source>
        <dbReference type="ARBA" id="ARBA00022692"/>
    </source>
</evidence>
<dbReference type="PANTHER" id="PTHR33908:SF11">
    <property type="entry name" value="MEMBRANE PROTEIN"/>
    <property type="match status" value="1"/>
</dbReference>
<dbReference type="EMBL" id="JAAGVY010000041">
    <property type="protein sequence ID" value="NEN25125.1"/>
    <property type="molecule type" value="Genomic_DNA"/>
</dbReference>
<accession>A0A7K3WWW7</accession>
<dbReference type="Proteomes" id="UP000486602">
    <property type="component" value="Unassembled WGS sequence"/>
</dbReference>
<evidence type="ECO:0000256" key="4">
    <source>
        <dbReference type="ARBA" id="ARBA00022679"/>
    </source>
</evidence>
<evidence type="ECO:0000256" key="1">
    <source>
        <dbReference type="ARBA" id="ARBA00004651"/>
    </source>
</evidence>